<dbReference type="InterPro" id="IPR046446">
    <property type="entry name" value="a/bCoV_VIROPORIN_3A-like_CD"/>
</dbReference>
<dbReference type="Proteomes" id="UP000110898">
    <property type="component" value="Segment"/>
</dbReference>
<dbReference type="PROSITE" id="PS51967">
    <property type="entry name" value="COV_VIROPORIN_3A_CD"/>
    <property type="match status" value="1"/>
</dbReference>
<reference evidence="10 11" key="1">
    <citation type="journal article" date="2016" name="Sci. China Life Sci.">
        <title>Genetic diversity of coronaviruses in Miniopterus fuliginosus bats.</title>
        <authorList>
            <person name="Du J."/>
            <person name="Yang L."/>
            <person name="Ren X."/>
            <person name="Zhang J."/>
            <person name="Dong J."/>
            <person name="Sun L."/>
            <person name="Zhu Y."/>
            <person name="Yang F."/>
            <person name="Zhang S."/>
            <person name="Wu Z."/>
            <person name="Jin Q."/>
        </authorList>
    </citation>
    <scope>NUCLEOTIDE SEQUENCE [LARGE SCALE GENOMIC DNA]</scope>
    <source>
        <strain evidence="10">BtMf-HuB2013</strain>
    </source>
</reference>
<dbReference type="EMBL" id="KJ473798">
    <property type="protein sequence ID" value="AIA62221.1"/>
    <property type="molecule type" value="Genomic_RNA"/>
</dbReference>
<evidence type="ECO:0000259" key="8">
    <source>
        <dbReference type="PROSITE" id="PS51966"/>
    </source>
</evidence>
<protein>
    <submittedName>
        <fullName evidence="10">Uncharacterized protein</fullName>
    </submittedName>
</protein>
<evidence type="ECO:0000256" key="7">
    <source>
        <dbReference type="SAM" id="Phobius"/>
    </source>
</evidence>
<feature type="transmembrane region" description="Helical" evidence="7">
    <location>
        <begin position="96"/>
        <end position="113"/>
    </location>
</feature>
<dbReference type="PROSITE" id="PS51966">
    <property type="entry name" value="COV_VIROPORIN_3A_TM"/>
    <property type="match status" value="1"/>
</dbReference>
<dbReference type="Pfam" id="PF03053">
    <property type="entry name" value="Corona_NS3b"/>
    <property type="match status" value="1"/>
</dbReference>
<comment type="subcellular location">
    <subcellularLocation>
        <location evidence="1">Host membrane</location>
        <topology evidence="1">Multi-pass membrane protein</topology>
    </subcellularLocation>
</comment>
<dbReference type="InterPro" id="IPR046445">
    <property type="entry name" value="a/bCoV_VIROPORIN_3A-like_TM"/>
</dbReference>
<proteinExistence type="predicted"/>
<keyword evidence="5 6" id="KW-0472">Membrane</keyword>
<evidence type="ECO:0000313" key="10">
    <source>
        <dbReference type="EMBL" id="AIA62221.1"/>
    </source>
</evidence>
<evidence type="ECO:0000256" key="4">
    <source>
        <dbReference type="ARBA" id="ARBA00022989"/>
    </source>
</evidence>
<feature type="domain" description="CoV 3a-like viroporin CD" evidence="9">
    <location>
        <begin position="127"/>
        <end position="202"/>
    </location>
</feature>
<sequence length="222" mass="25335">MLGGLFTYSIERVRTAVKELELPPAKEHDLLEHVVPVAHATSFAGYLLTSLFVLYFALFKASTIRGNYACFIARILLILVYCPLIAYCGAYLDSCIIFTALLVRFFWTGYYACRYRTFLFVILNDTTLAFVNGKAWYYSSQPYMVLPGGEHYVQLGPHFIPFVGAKELYVAVRGMNDENLELVRCVELINGSFFYIFAREPVVGVVNMKFTEIQLYEDVNID</sequence>
<dbReference type="GO" id="GO:0016020">
    <property type="term" value="C:membrane"/>
    <property type="evidence" value="ECO:0007669"/>
    <property type="project" value="UniProtKB-UniRule"/>
</dbReference>
<feature type="transmembrane region" description="Helical" evidence="7">
    <location>
        <begin position="71"/>
        <end position="90"/>
    </location>
</feature>
<feature type="transmembrane region" description="Helical" evidence="7">
    <location>
        <begin position="37"/>
        <end position="59"/>
    </location>
</feature>
<feature type="domain" description="CoV 3a-like viroporin TM" evidence="8">
    <location>
        <begin position="33"/>
        <end position="123"/>
    </location>
</feature>
<accession>A0A0U1UZ22</accession>
<evidence type="ECO:0000256" key="2">
    <source>
        <dbReference type="ARBA" id="ARBA00022692"/>
    </source>
</evidence>
<organism evidence="10 11">
    <name type="scientific">BtMf-AlphaCoV/HuB2013</name>
    <dbReference type="NCBI Taxonomy" id="1503286"/>
    <lineage>
        <taxon>Viruses</taxon>
        <taxon>Riboviria</taxon>
        <taxon>Orthornavirae</taxon>
        <taxon>Pisuviricota</taxon>
        <taxon>Pisoniviricetes</taxon>
        <taxon>Nidovirales</taxon>
        <taxon>Cornidovirineae</taxon>
        <taxon>Coronaviridae</taxon>
        <taxon>Orthocoronavirinae</taxon>
        <taxon>Alphacoronavirus</taxon>
        <taxon>Minunacovirus</taxon>
        <taxon>Alphacoronavirus miniopteri</taxon>
        <taxon>Miniopterus bat coronavirus HKU8</taxon>
    </lineage>
</organism>
<keyword evidence="4 6" id="KW-1133">Transmembrane helix</keyword>
<evidence type="ECO:0000256" key="3">
    <source>
        <dbReference type="ARBA" id="ARBA00022870"/>
    </source>
</evidence>
<keyword evidence="3 6" id="KW-1043">Host membrane</keyword>
<keyword evidence="2 6" id="KW-0812">Transmembrane</keyword>
<dbReference type="GO" id="GO:0033644">
    <property type="term" value="C:host cell membrane"/>
    <property type="evidence" value="ECO:0007669"/>
    <property type="project" value="UniProtKB-SubCell"/>
</dbReference>
<evidence type="ECO:0000313" key="11">
    <source>
        <dbReference type="Proteomes" id="UP000110898"/>
    </source>
</evidence>
<evidence type="ECO:0000256" key="5">
    <source>
        <dbReference type="ARBA" id="ARBA00023136"/>
    </source>
</evidence>
<dbReference type="InterPro" id="IPR004293">
    <property type="entry name" value="Coronavirus_Orf3a/b"/>
</dbReference>
<name>A0A0U1UZ22_9ALPC</name>
<evidence type="ECO:0000256" key="6">
    <source>
        <dbReference type="PROSITE-ProRule" id="PRU01311"/>
    </source>
</evidence>
<evidence type="ECO:0000256" key="1">
    <source>
        <dbReference type="ARBA" id="ARBA00004301"/>
    </source>
</evidence>
<evidence type="ECO:0000259" key="9">
    <source>
        <dbReference type="PROSITE" id="PS51967"/>
    </source>
</evidence>